<dbReference type="EMBL" id="MU790533">
    <property type="protein sequence ID" value="KAJ3999738.1"/>
    <property type="molecule type" value="Genomic_DNA"/>
</dbReference>
<protein>
    <recommendedName>
        <fullName evidence="2">RRM domain-containing protein</fullName>
    </recommendedName>
</protein>
<feature type="compositionally biased region" description="Polar residues" evidence="1">
    <location>
        <begin position="547"/>
        <end position="557"/>
    </location>
</feature>
<feature type="region of interest" description="Disordered" evidence="1">
    <location>
        <begin position="295"/>
        <end position="320"/>
    </location>
</feature>
<comment type="caution">
    <text evidence="3">The sequence shown here is derived from an EMBL/GenBank/DDBJ whole genome shotgun (WGS) entry which is preliminary data.</text>
</comment>
<evidence type="ECO:0000313" key="3">
    <source>
        <dbReference type="EMBL" id="KAJ3999738.1"/>
    </source>
</evidence>
<keyword evidence="4" id="KW-1185">Reference proteome</keyword>
<evidence type="ECO:0000313" key="4">
    <source>
        <dbReference type="Proteomes" id="UP001163828"/>
    </source>
</evidence>
<evidence type="ECO:0000256" key="1">
    <source>
        <dbReference type="SAM" id="MobiDB-lite"/>
    </source>
</evidence>
<dbReference type="InterPro" id="IPR012677">
    <property type="entry name" value="Nucleotide-bd_a/b_plait_sf"/>
</dbReference>
<feature type="compositionally biased region" description="Low complexity" evidence="1">
    <location>
        <begin position="492"/>
        <end position="510"/>
    </location>
</feature>
<feature type="compositionally biased region" description="Basic and acidic residues" evidence="1">
    <location>
        <begin position="471"/>
        <end position="485"/>
    </location>
</feature>
<dbReference type="Proteomes" id="UP001163828">
    <property type="component" value="Unassembled WGS sequence"/>
</dbReference>
<organism evidence="3 4">
    <name type="scientific">Lentinula boryana</name>
    <dbReference type="NCBI Taxonomy" id="40481"/>
    <lineage>
        <taxon>Eukaryota</taxon>
        <taxon>Fungi</taxon>
        <taxon>Dikarya</taxon>
        <taxon>Basidiomycota</taxon>
        <taxon>Agaricomycotina</taxon>
        <taxon>Agaricomycetes</taxon>
        <taxon>Agaricomycetidae</taxon>
        <taxon>Agaricales</taxon>
        <taxon>Marasmiineae</taxon>
        <taxon>Omphalotaceae</taxon>
        <taxon>Lentinula</taxon>
    </lineage>
</organism>
<proteinExistence type="predicted"/>
<dbReference type="Gene3D" id="3.30.70.330">
    <property type="match status" value="1"/>
</dbReference>
<reference evidence="3" key="1">
    <citation type="submission" date="2022-08" db="EMBL/GenBank/DDBJ databases">
        <authorList>
            <consortium name="DOE Joint Genome Institute"/>
            <person name="Min B."/>
            <person name="Riley R."/>
            <person name="Sierra-Patev S."/>
            <person name="Naranjo-Ortiz M."/>
            <person name="Looney B."/>
            <person name="Konkel Z."/>
            <person name="Slot J.C."/>
            <person name="Sakamoto Y."/>
            <person name="Steenwyk J.L."/>
            <person name="Rokas A."/>
            <person name="Carro J."/>
            <person name="Camarero S."/>
            <person name="Ferreira P."/>
            <person name="Molpeceres G."/>
            <person name="Ruiz-Duenas F.J."/>
            <person name="Serrano A."/>
            <person name="Henrissat B."/>
            <person name="Drula E."/>
            <person name="Hughes K.W."/>
            <person name="Mata J.L."/>
            <person name="Ishikawa N.K."/>
            <person name="Vargas-Isla R."/>
            <person name="Ushijima S."/>
            <person name="Smith C.A."/>
            <person name="Ahrendt S."/>
            <person name="Andreopoulos W."/>
            <person name="He G."/>
            <person name="Labutti K."/>
            <person name="Lipzen A."/>
            <person name="Ng V."/>
            <person name="Sandor L."/>
            <person name="Barry K."/>
            <person name="Martinez A.T."/>
            <person name="Xiao Y."/>
            <person name="Gibbons J.G."/>
            <person name="Terashima K."/>
            <person name="Hibbett D.S."/>
            <person name="Grigoriev I.V."/>
        </authorList>
    </citation>
    <scope>NUCLEOTIDE SEQUENCE</scope>
    <source>
        <strain evidence="3">TFB10827</strain>
    </source>
</reference>
<gene>
    <name evidence="3" type="ORF">F5050DRAFT_857640</name>
</gene>
<evidence type="ECO:0000259" key="2">
    <source>
        <dbReference type="Pfam" id="PF00076"/>
    </source>
</evidence>
<feature type="domain" description="RRM" evidence="2">
    <location>
        <begin position="357"/>
        <end position="420"/>
    </location>
</feature>
<feature type="compositionally biased region" description="Pro residues" evidence="1">
    <location>
        <begin position="532"/>
        <end position="544"/>
    </location>
</feature>
<dbReference type="InterPro" id="IPR035979">
    <property type="entry name" value="RBD_domain_sf"/>
</dbReference>
<feature type="compositionally biased region" description="Polar residues" evidence="1">
    <location>
        <begin position="517"/>
        <end position="528"/>
    </location>
</feature>
<feature type="compositionally biased region" description="Pro residues" evidence="1">
    <location>
        <begin position="1"/>
        <end position="35"/>
    </location>
</feature>
<sequence>MQPPPPPSRPQSPPKPPQPQKFSLPPPPAWPPPTNQLPSDVRAHRVIYDLNVALLPAHDLAGKDKDMRDKEREARFARERALERAALVSGYVKSGVKSQKPPPVNPESNPDLDIMMDIDFSKGEGTSTGAGTLAGASTLGYNGYASLGRRGKDKGLGSEYFEVLVAAIRRAKSQESPSDSYPRIQGKGKGKESIIRYEGQVLAGGEWVWVPEEDVIEPSTSTASLITPSIPSLTPMPSSVSSSASAFLAKFRSTESAASPVSAVSNGNENGDETRGYWICERIPVPRDPRRIIVRDKDKPGLSEEGGGGTQLNDSERGSQELWLKDREKKIRSQFYVLDQYEYDQLTSTSPPPPCKVIITNIALLTPTNVLRSHFSQYGNIMSFEPQIDKQNGSSLGILCIRYPTHAEAKRCVDKENGQKRPWAGAGYGPNGVGGYHEHGMNGNWNAKGEAGDQIQVDFDGTGQKLAAVLKELDDRKNGRKRVEPVPRPTVSPSANNDSSNLNLGSGSSSVRVPDHQTPTQTQASTFKLPSSLPPRPSTLPLPPQSNSVSGSYSPATSLPPAPSHQRSGPLPLHPSLPMRPMLDTRDSREREERQG</sequence>
<dbReference type="Pfam" id="PF00076">
    <property type="entry name" value="RRM_1"/>
    <property type="match status" value="1"/>
</dbReference>
<dbReference type="SUPFAM" id="SSF54928">
    <property type="entry name" value="RNA-binding domain, RBD"/>
    <property type="match status" value="1"/>
</dbReference>
<dbReference type="InterPro" id="IPR000504">
    <property type="entry name" value="RRM_dom"/>
</dbReference>
<name>A0ABQ8QMU4_9AGAR</name>
<feature type="compositionally biased region" description="Basic and acidic residues" evidence="1">
    <location>
        <begin position="583"/>
        <end position="596"/>
    </location>
</feature>
<feature type="region of interest" description="Disordered" evidence="1">
    <location>
        <begin position="1"/>
        <end position="38"/>
    </location>
</feature>
<accession>A0ABQ8QMU4</accession>
<feature type="region of interest" description="Disordered" evidence="1">
    <location>
        <begin position="471"/>
        <end position="596"/>
    </location>
</feature>